<protein>
    <submittedName>
        <fullName evidence="1">Uncharacterized protein</fullName>
    </submittedName>
</protein>
<name>A0A4Q8AHG3_9MICC</name>
<evidence type="ECO:0000313" key="1">
    <source>
        <dbReference type="EMBL" id="RZU63331.1"/>
    </source>
</evidence>
<dbReference type="OrthoDB" id="342114at2"/>
<dbReference type="EMBL" id="SHLA01000001">
    <property type="protein sequence ID" value="RZU63331.1"/>
    <property type="molecule type" value="Genomic_DNA"/>
</dbReference>
<reference evidence="1 2" key="1">
    <citation type="submission" date="2019-02" db="EMBL/GenBank/DDBJ databases">
        <title>Sequencing the genomes of 1000 actinobacteria strains.</title>
        <authorList>
            <person name="Klenk H.-P."/>
        </authorList>
    </citation>
    <scope>NUCLEOTIDE SEQUENCE [LARGE SCALE GENOMIC DNA]</scope>
    <source>
        <strain evidence="1 2">DSM 17364</strain>
    </source>
</reference>
<evidence type="ECO:0000313" key="2">
    <source>
        <dbReference type="Proteomes" id="UP000292685"/>
    </source>
</evidence>
<dbReference type="RefSeq" id="WP_130451725.1">
    <property type="nucleotide sequence ID" value="NZ_SHLA01000001.1"/>
</dbReference>
<dbReference type="Proteomes" id="UP000292685">
    <property type="component" value="Unassembled WGS sequence"/>
</dbReference>
<sequence length="175" mass="19355">MNAGPNVLSFTETIVTRRGVRRVGVLRRRKAVEMRESVWNIQVDGKPLQGWIRDWTGAQDAPAEMADLHSSFPAAGLLRIDHLLGLEQGPGTQRVGLLFCPICRNEACGYLSCEIDLQDDAVTWTRFGWEDTVAGSARTTPIAGAETLSFDPEAYREALLTLRRKISPVDQSTTV</sequence>
<accession>A0A4Q8AHG3</accession>
<organism evidence="1 2">
    <name type="scientific">Zhihengliuella halotolerans</name>
    <dbReference type="NCBI Taxonomy" id="370736"/>
    <lineage>
        <taxon>Bacteria</taxon>
        <taxon>Bacillati</taxon>
        <taxon>Actinomycetota</taxon>
        <taxon>Actinomycetes</taxon>
        <taxon>Micrococcales</taxon>
        <taxon>Micrococcaceae</taxon>
        <taxon>Zhihengliuella</taxon>
    </lineage>
</organism>
<proteinExistence type="predicted"/>
<dbReference type="AlphaFoldDB" id="A0A4Q8AHG3"/>
<gene>
    <name evidence="1" type="ORF">EV380_2947</name>
</gene>
<keyword evidence="2" id="KW-1185">Reference proteome</keyword>
<comment type="caution">
    <text evidence="1">The sequence shown here is derived from an EMBL/GenBank/DDBJ whole genome shotgun (WGS) entry which is preliminary data.</text>
</comment>